<organism evidence="2 3">
    <name type="scientific">Coptis chinensis</name>
    <dbReference type="NCBI Taxonomy" id="261450"/>
    <lineage>
        <taxon>Eukaryota</taxon>
        <taxon>Viridiplantae</taxon>
        <taxon>Streptophyta</taxon>
        <taxon>Embryophyta</taxon>
        <taxon>Tracheophyta</taxon>
        <taxon>Spermatophyta</taxon>
        <taxon>Magnoliopsida</taxon>
        <taxon>Ranunculales</taxon>
        <taxon>Ranunculaceae</taxon>
        <taxon>Coptidoideae</taxon>
        <taxon>Coptis</taxon>
    </lineage>
</organism>
<evidence type="ECO:0000313" key="2">
    <source>
        <dbReference type="EMBL" id="KAF9600677.1"/>
    </source>
</evidence>
<gene>
    <name evidence="2" type="ORF">IFM89_011348</name>
</gene>
<accession>A0A835HLS7</accession>
<evidence type="ECO:0000313" key="3">
    <source>
        <dbReference type="Proteomes" id="UP000631114"/>
    </source>
</evidence>
<keyword evidence="3" id="KW-1185">Reference proteome</keyword>
<sequence length="81" mass="8733">MGDSSSVRCGPNDRCNATQKYLDGAKRRLSKNDLLFITSKESGIMGQAKRSAKEAEGRISARGKDEALVGAKNDDTKNVNT</sequence>
<reference evidence="2 3" key="1">
    <citation type="submission" date="2020-10" db="EMBL/GenBank/DDBJ databases">
        <title>The Coptis chinensis genome and diversification of protoberbering-type alkaloids.</title>
        <authorList>
            <person name="Wang B."/>
            <person name="Shu S."/>
            <person name="Song C."/>
            <person name="Liu Y."/>
        </authorList>
    </citation>
    <scope>NUCLEOTIDE SEQUENCE [LARGE SCALE GENOMIC DNA]</scope>
    <source>
        <strain evidence="2">HL-2020</strain>
        <tissue evidence="2">Leaf</tissue>
    </source>
</reference>
<protein>
    <submittedName>
        <fullName evidence="2">Uncharacterized protein</fullName>
    </submittedName>
</protein>
<dbReference type="EMBL" id="JADFTS010000006">
    <property type="protein sequence ID" value="KAF9600677.1"/>
    <property type="molecule type" value="Genomic_DNA"/>
</dbReference>
<proteinExistence type="predicted"/>
<dbReference type="Proteomes" id="UP000631114">
    <property type="component" value="Unassembled WGS sequence"/>
</dbReference>
<evidence type="ECO:0000256" key="1">
    <source>
        <dbReference type="SAM" id="MobiDB-lite"/>
    </source>
</evidence>
<comment type="caution">
    <text evidence="2">The sequence shown here is derived from an EMBL/GenBank/DDBJ whole genome shotgun (WGS) entry which is preliminary data.</text>
</comment>
<feature type="compositionally biased region" description="Basic and acidic residues" evidence="1">
    <location>
        <begin position="51"/>
        <end position="81"/>
    </location>
</feature>
<feature type="region of interest" description="Disordered" evidence="1">
    <location>
        <begin position="46"/>
        <end position="81"/>
    </location>
</feature>
<name>A0A835HLS7_9MAGN</name>
<dbReference type="AlphaFoldDB" id="A0A835HLS7"/>